<dbReference type="AlphaFoldDB" id="A0A167BFU2"/>
<protein>
    <recommendedName>
        <fullName evidence="5">F-box domain-containing protein</fullName>
    </recommendedName>
</protein>
<evidence type="ECO:0008006" key="5">
    <source>
        <dbReference type="Google" id="ProtNLM"/>
    </source>
</evidence>
<evidence type="ECO:0000313" key="1">
    <source>
        <dbReference type="EMBL" id="OAA39997.1"/>
    </source>
</evidence>
<evidence type="ECO:0000313" key="3">
    <source>
        <dbReference type="Proteomes" id="UP000243498"/>
    </source>
</evidence>
<gene>
    <name evidence="2" type="ORF">ED733_001546</name>
    <name evidence="1" type="ORF">NOR_05991</name>
</gene>
<organism evidence="1 3">
    <name type="scientific">Metarhizium rileyi (strain RCEF 4871)</name>
    <name type="common">Nomuraea rileyi</name>
    <dbReference type="NCBI Taxonomy" id="1649241"/>
    <lineage>
        <taxon>Eukaryota</taxon>
        <taxon>Fungi</taxon>
        <taxon>Dikarya</taxon>
        <taxon>Ascomycota</taxon>
        <taxon>Pezizomycotina</taxon>
        <taxon>Sordariomycetes</taxon>
        <taxon>Hypocreomycetidae</taxon>
        <taxon>Hypocreales</taxon>
        <taxon>Clavicipitaceae</taxon>
        <taxon>Metarhizium</taxon>
    </lineage>
</organism>
<reference evidence="4" key="2">
    <citation type="submission" date="2018-12" db="EMBL/GenBank/DDBJ databases">
        <title>The complete genome of Metarhizium rileyi, a key fungal pathogen of Lepidoptera.</title>
        <authorList>
            <person name="Binneck E."/>
            <person name="Lastra C.C.L."/>
            <person name="Sosa-Gomez D.R."/>
        </authorList>
    </citation>
    <scope>NUCLEOTIDE SEQUENCE [LARGE SCALE GENOMIC DNA]</scope>
    <source>
        <strain evidence="4">Cep018-CH2</strain>
    </source>
</reference>
<dbReference type="Proteomes" id="UP000317257">
    <property type="component" value="Unassembled WGS sequence"/>
</dbReference>
<accession>A0A5C6G8J0</accession>
<sequence length="215" mass="24200">MSPCVTKPTTSFSTTNFIVPRSILDQDALITGPLLRLPPEVTLQILEEAENDVDRLCLGLACRRLLHIVRQRGIQLPCLRDSRRVRNIHHDNKLAFSMMKRVYPLSPNGSPRADAALCESCFKWINTNHYLTISQHQPRIVFSEVVPYLNTDTLKIGGVFFDCAKCVASDPTPNGEKIRRLEIYKLLAASETVRFGSVAVWVSRVNMHNGSEVDP</sequence>
<evidence type="ECO:0000313" key="2">
    <source>
        <dbReference type="EMBL" id="TWU72256.1"/>
    </source>
</evidence>
<reference evidence="1 3" key="1">
    <citation type="journal article" date="2016" name="Genome Biol. Evol.">
        <title>Divergent and convergent evolution of fungal pathogenicity.</title>
        <authorList>
            <person name="Shang Y."/>
            <person name="Xiao G."/>
            <person name="Zheng P."/>
            <person name="Cen K."/>
            <person name="Zhan S."/>
            <person name="Wang C."/>
        </authorList>
    </citation>
    <scope>NUCLEOTIDE SEQUENCE [LARGE SCALE GENOMIC DNA]</scope>
    <source>
        <strain evidence="1 3">RCEF 4871</strain>
    </source>
</reference>
<comment type="caution">
    <text evidence="1">The sequence shown here is derived from an EMBL/GenBank/DDBJ whole genome shotgun (WGS) entry which is preliminary data.</text>
</comment>
<name>A0A167BFU2_METRR</name>
<dbReference type="OrthoDB" id="4939556at2759"/>
<dbReference type="OMA" id="SCFKWIN"/>
<reference evidence="2" key="3">
    <citation type="journal article" date="2019" name="Microbiol. Resour. Announc.">
        <title>Genome Sequence of Metarhizium rileyi, a Microbial Control Agent for Lepidoptera.</title>
        <authorList>
            <person name="Binneck E."/>
            <person name="Lastra C.C.L."/>
            <person name="Sosa-Gomez D.R."/>
        </authorList>
    </citation>
    <scope>NUCLEOTIDE SEQUENCE</scope>
    <source>
        <strain evidence="2">Cep018-CH2</strain>
    </source>
</reference>
<proteinExistence type="predicted"/>
<evidence type="ECO:0000313" key="4">
    <source>
        <dbReference type="Proteomes" id="UP000317257"/>
    </source>
</evidence>
<accession>A0A167BFU2</accession>
<dbReference type="EMBL" id="SBHS01000030">
    <property type="protein sequence ID" value="TWU72256.1"/>
    <property type="molecule type" value="Genomic_DNA"/>
</dbReference>
<keyword evidence="3" id="KW-1185">Reference proteome</keyword>
<dbReference type="EMBL" id="AZHC01000020">
    <property type="protein sequence ID" value="OAA39997.1"/>
    <property type="molecule type" value="Genomic_DNA"/>
</dbReference>
<dbReference type="Proteomes" id="UP000243498">
    <property type="component" value="Unassembled WGS sequence"/>
</dbReference>